<reference evidence="3" key="1">
    <citation type="submission" date="2022-06" db="EMBL/GenBank/DDBJ databases">
        <title>Draft genome sequence of Streptomyces sp. RB6PN25 isolated from peat swamp forest in Thailand.</title>
        <authorList>
            <person name="Duangmal K."/>
            <person name="Klaysubun C."/>
        </authorList>
    </citation>
    <scope>NUCLEOTIDE SEQUENCE</scope>
    <source>
        <strain evidence="3">RB6PN25</strain>
    </source>
</reference>
<evidence type="ECO:0000313" key="3">
    <source>
        <dbReference type="EMBL" id="MCQ4082139.1"/>
    </source>
</evidence>
<protein>
    <submittedName>
        <fullName evidence="3">DUF5336 domain-containing protein</fullName>
    </submittedName>
</protein>
<keyword evidence="2" id="KW-1133">Transmembrane helix</keyword>
<keyword evidence="2" id="KW-0472">Membrane</keyword>
<evidence type="ECO:0000313" key="4">
    <source>
        <dbReference type="Proteomes" id="UP001057702"/>
    </source>
</evidence>
<proteinExistence type="predicted"/>
<evidence type="ECO:0000256" key="1">
    <source>
        <dbReference type="SAM" id="MobiDB-lite"/>
    </source>
</evidence>
<feature type="compositionally biased region" description="Gly residues" evidence="1">
    <location>
        <begin position="166"/>
        <end position="178"/>
    </location>
</feature>
<feature type="transmembrane region" description="Helical" evidence="2">
    <location>
        <begin position="51"/>
        <end position="74"/>
    </location>
</feature>
<feature type="transmembrane region" description="Helical" evidence="2">
    <location>
        <begin position="12"/>
        <end position="31"/>
    </location>
</feature>
<keyword evidence="4" id="KW-1185">Reference proteome</keyword>
<gene>
    <name evidence="3" type="ORF">NGB36_16360</name>
</gene>
<dbReference type="EMBL" id="JANFNG010000011">
    <property type="protein sequence ID" value="MCQ4082139.1"/>
    <property type="molecule type" value="Genomic_DNA"/>
</dbReference>
<name>A0ABT1PWT2_9ACTN</name>
<feature type="transmembrane region" description="Helical" evidence="2">
    <location>
        <begin position="86"/>
        <end position="104"/>
    </location>
</feature>
<dbReference type="InterPro" id="IPR035166">
    <property type="entry name" value="DUF5336"/>
</dbReference>
<dbReference type="Proteomes" id="UP001057702">
    <property type="component" value="Unassembled WGS sequence"/>
</dbReference>
<feature type="region of interest" description="Disordered" evidence="1">
    <location>
        <begin position="154"/>
        <end position="204"/>
    </location>
</feature>
<comment type="caution">
    <text evidence="3">The sequence shown here is derived from an EMBL/GenBank/DDBJ whole genome shotgun (WGS) entry which is preliminary data.</text>
</comment>
<sequence>MNIRSLTRGDGVVIGAAVLLFIASFLDYYSVNGGCGPDCPSLSGWQPEFFPTLPSIFLGGVIAAGLIVVARLLPEARKVAGLGPDQWGTAFAVFATWGAVWGLFGGNSQLGPGTGMILAVVALLVMTAAAVLTPRTPALKAALLPAPRLAQPQPQPYAGAQPYGTQPGGGYGYPGGQPGQPYGMQPGQPHEQVAPAPQPTAQQAAAPVQGFAPFWFAVPVTRPLYPEDGSPSPVAELTPGTWYLAVDQRGGALVAQTQDGRRGVLQDTTGIQRG</sequence>
<organism evidence="3 4">
    <name type="scientific">Streptomyces humicola</name>
    <dbReference type="NCBI Taxonomy" id="2953240"/>
    <lineage>
        <taxon>Bacteria</taxon>
        <taxon>Bacillati</taxon>
        <taxon>Actinomycetota</taxon>
        <taxon>Actinomycetes</taxon>
        <taxon>Kitasatosporales</taxon>
        <taxon>Streptomycetaceae</taxon>
        <taxon>Streptomyces</taxon>
    </lineage>
</organism>
<dbReference type="RefSeq" id="WP_255921041.1">
    <property type="nucleotide sequence ID" value="NZ_JANFNG010000011.1"/>
</dbReference>
<feature type="compositionally biased region" description="Low complexity" evidence="1">
    <location>
        <begin position="154"/>
        <end position="165"/>
    </location>
</feature>
<feature type="compositionally biased region" description="Low complexity" evidence="1">
    <location>
        <begin position="179"/>
        <end position="204"/>
    </location>
</feature>
<accession>A0ABT1PWT2</accession>
<feature type="transmembrane region" description="Helical" evidence="2">
    <location>
        <begin position="110"/>
        <end position="132"/>
    </location>
</feature>
<keyword evidence="2" id="KW-0812">Transmembrane</keyword>
<dbReference type="Pfam" id="PF17270">
    <property type="entry name" value="DUF5336"/>
    <property type="match status" value="1"/>
</dbReference>
<evidence type="ECO:0000256" key="2">
    <source>
        <dbReference type="SAM" id="Phobius"/>
    </source>
</evidence>